<dbReference type="AlphaFoldDB" id="A0A972FVY5"/>
<reference evidence="2" key="1">
    <citation type="submission" date="2020-04" db="EMBL/GenBank/DDBJ databases">
        <title>Description of Shewanella salipaludis sp. nov., isolated from a salt marsh.</title>
        <authorList>
            <person name="Park S."/>
            <person name="Yoon J.-H."/>
        </authorList>
    </citation>
    <scope>NUCLEOTIDE SEQUENCE</scope>
    <source>
        <strain evidence="2">SHSM-M6</strain>
    </source>
</reference>
<keyword evidence="2" id="KW-0503">Monooxygenase</keyword>
<evidence type="ECO:0000259" key="1">
    <source>
        <dbReference type="PROSITE" id="PS51725"/>
    </source>
</evidence>
<dbReference type="Gene3D" id="3.30.70.100">
    <property type="match status" value="1"/>
</dbReference>
<dbReference type="SUPFAM" id="SSF54909">
    <property type="entry name" value="Dimeric alpha+beta barrel"/>
    <property type="match status" value="1"/>
</dbReference>
<keyword evidence="3" id="KW-1185">Reference proteome</keyword>
<dbReference type="Proteomes" id="UP000737113">
    <property type="component" value="Unassembled WGS sequence"/>
</dbReference>
<dbReference type="RefSeq" id="WP_169562946.1">
    <property type="nucleotide sequence ID" value="NZ_JAAXYH010000002.1"/>
</dbReference>
<dbReference type="InterPro" id="IPR007138">
    <property type="entry name" value="ABM_dom"/>
</dbReference>
<evidence type="ECO:0000313" key="3">
    <source>
        <dbReference type="Proteomes" id="UP000737113"/>
    </source>
</evidence>
<name>A0A972FVY5_9GAMM</name>
<keyword evidence="2" id="KW-0560">Oxidoreductase</keyword>
<organism evidence="2 3">
    <name type="scientific">Shewanella salipaludis</name>
    <dbReference type="NCBI Taxonomy" id="2723052"/>
    <lineage>
        <taxon>Bacteria</taxon>
        <taxon>Pseudomonadati</taxon>
        <taxon>Pseudomonadota</taxon>
        <taxon>Gammaproteobacteria</taxon>
        <taxon>Alteromonadales</taxon>
        <taxon>Shewanellaceae</taxon>
        <taxon>Shewanella</taxon>
    </lineage>
</organism>
<accession>A0A972FVY5</accession>
<sequence length="93" mass="10289">MAITRINEFVAAEGKADELFAFLKSLIPHISSSEGCELCEVLQSADDKNRFVVLEKWLSVESHTQSVANFPKEQMQAAMPLFGAPPKGCFYHG</sequence>
<dbReference type="GO" id="GO:0004497">
    <property type="term" value="F:monooxygenase activity"/>
    <property type="evidence" value="ECO:0007669"/>
    <property type="project" value="UniProtKB-KW"/>
</dbReference>
<feature type="domain" description="ABM" evidence="1">
    <location>
        <begin position="3"/>
        <end position="91"/>
    </location>
</feature>
<evidence type="ECO:0000313" key="2">
    <source>
        <dbReference type="EMBL" id="NMH64258.1"/>
    </source>
</evidence>
<dbReference type="EMBL" id="JAAXYH010000002">
    <property type="protein sequence ID" value="NMH64258.1"/>
    <property type="molecule type" value="Genomic_DNA"/>
</dbReference>
<gene>
    <name evidence="2" type="ORF">HC757_03620</name>
</gene>
<dbReference type="PROSITE" id="PS51725">
    <property type="entry name" value="ABM"/>
    <property type="match status" value="1"/>
</dbReference>
<comment type="caution">
    <text evidence="2">The sequence shown here is derived from an EMBL/GenBank/DDBJ whole genome shotgun (WGS) entry which is preliminary data.</text>
</comment>
<dbReference type="Pfam" id="PF03992">
    <property type="entry name" value="ABM"/>
    <property type="match status" value="1"/>
</dbReference>
<dbReference type="InterPro" id="IPR011008">
    <property type="entry name" value="Dimeric_a/b-barrel"/>
</dbReference>
<protein>
    <submittedName>
        <fullName evidence="2">Antibiotic biosynthesis monooxygenase</fullName>
    </submittedName>
</protein>
<proteinExistence type="predicted"/>